<feature type="region of interest" description="Disordered" evidence="2">
    <location>
        <begin position="154"/>
        <end position="195"/>
    </location>
</feature>
<feature type="region of interest" description="Disordered" evidence="2">
    <location>
        <begin position="1"/>
        <end position="61"/>
    </location>
</feature>
<protein>
    <submittedName>
        <fullName evidence="3">Uncharacterized protein</fullName>
    </submittedName>
</protein>
<comment type="caution">
    <text evidence="3">The sequence shown here is derived from an EMBL/GenBank/DDBJ whole genome shotgun (WGS) entry which is preliminary data.</text>
</comment>
<evidence type="ECO:0000256" key="2">
    <source>
        <dbReference type="SAM" id="MobiDB-lite"/>
    </source>
</evidence>
<feature type="compositionally biased region" description="Basic and acidic residues" evidence="2">
    <location>
        <begin position="1"/>
        <end position="13"/>
    </location>
</feature>
<feature type="compositionally biased region" description="Basic and acidic residues" evidence="2">
    <location>
        <begin position="245"/>
        <end position="254"/>
    </location>
</feature>
<organism evidence="3 4">
    <name type="scientific">Trichonephila clavipes</name>
    <name type="common">Golden silk orbweaver</name>
    <name type="synonym">Nephila clavipes</name>
    <dbReference type="NCBI Taxonomy" id="2585209"/>
    <lineage>
        <taxon>Eukaryota</taxon>
        <taxon>Metazoa</taxon>
        <taxon>Ecdysozoa</taxon>
        <taxon>Arthropoda</taxon>
        <taxon>Chelicerata</taxon>
        <taxon>Arachnida</taxon>
        <taxon>Araneae</taxon>
        <taxon>Araneomorphae</taxon>
        <taxon>Entelegynae</taxon>
        <taxon>Araneoidea</taxon>
        <taxon>Nephilidae</taxon>
        <taxon>Trichonephila</taxon>
    </lineage>
</organism>
<feature type="compositionally biased region" description="Basic residues" evidence="2">
    <location>
        <begin position="46"/>
        <end position="60"/>
    </location>
</feature>
<evidence type="ECO:0000256" key="1">
    <source>
        <dbReference type="SAM" id="Coils"/>
    </source>
</evidence>
<sequence>MSPYGERSDEGRNIRTKQNPLGPQERQSRIGRAKIRRVKTGGPRTLQRRYRQRKPQRRNHQRIDIKNKRTNVKQYDFPTSNKNMCSDNKFHKKGQFNDAIANKKKVDKLVKLEKKYEILQETLKIAEERLVEKEIECASLTEKVLIANALTESNDHPKTSMSTKKREINPSKRKAKKSKSSGRNANKTSYSDENQELAKEKNGLLTTFWIFFRCGQLIFRMADCEVEGTIASPLSIPLERAMSPKGERSDEGRNIKTKQNPLGPQERQSRIGRAFTCRNCGGGDRGRVANYRPFGEVSLSLNCTVTCMVLKANDRRTSCPCHDEFRGPRSDYVRQFDVRTEKWNNAFKSQQATDQQLASPKHTTHFKWGLDLENALAIRDVEYPRCLDNPEQRVFDDILRCRP</sequence>
<feature type="region of interest" description="Disordered" evidence="2">
    <location>
        <begin position="241"/>
        <end position="268"/>
    </location>
</feature>
<keyword evidence="4" id="KW-1185">Reference proteome</keyword>
<evidence type="ECO:0000313" key="4">
    <source>
        <dbReference type="Proteomes" id="UP000887159"/>
    </source>
</evidence>
<feature type="compositionally biased region" description="Basic and acidic residues" evidence="2">
    <location>
        <begin position="154"/>
        <end position="170"/>
    </location>
</feature>
<dbReference type="EMBL" id="BMAU01021218">
    <property type="protein sequence ID" value="GFY00214.1"/>
    <property type="molecule type" value="Genomic_DNA"/>
</dbReference>
<gene>
    <name evidence="3" type="primary">NCL1_12579</name>
    <name evidence="3" type="ORF">TNCV_4664661</name>
</gene>
<dbReference type="Proteomes" id="UP000887159">
    <property type="component" value="Unassembled WGS sequence"/>
</dbReference>
<evidence type="ECO:0000313" key="3">
    <source>
        <dbReference type="EMBL" id="GFY00214.1"/>
    </source>
</evidence>
<feature type="compositionally biased region" description="Basic residues" evidence="2">
    <location>
        <begin position="29"/>
        <end position="39"/>
    </location>
</feature>
<reference evidence="3" key="1">
    <citation type="submission" date="2020-08" db="EMBL/GenBank/DDBJ databases">
        <title>Multicomponent nature underlies the extraordinary mechanical properties of spider dragline silk.</title>
        <authorList>
            <person name="Kono N."/>
            <person name="Nakamura H."/>
            <person name="Mori M."/>
            <person name="Yoshida Y."/>
            <person name="Ohtoshi R."/>
            <person name="Malay A.D."/>
            <person name="Moran D.A.P."/>
            <person name="Tomita M."/>
            <person name="Numata K."/>
            <person name="Arakawa K."/>
        </authorList>
    </citation>
    <scope>NUCLEOTIDE SEQUENCE</scope>
</reference>
<accession>A0A8X6V5N0</accession>
<keyword evidence="1" id="KW-0175">Coiled coil</keyword>
<feature type="compositionally biased region" description="Basic residues" evidence="2">
    <location>
        <begin position="171"/>
        <end position="180"/>
    </location>
</feature>
<feature type="coiled-coil region" evidence="1">
    <location>
        <begin position="102"/>
        <end position="143"/>
    </location>
</feature>
<dbReference type="AlphaFoldDB" id="A0A8X6V5N0"/>
<proteinExistence type="predicted"/>
<name>A0A8X6V5N0_TRICX</name>